<dbReference type="Proteomes" id="UP000834106">
    <property type="component" value="Chromosome 4"/>
</dbReference>
<evidence type="ECO:0000313" key="4">
    <source>
        <dbReference type="Proteomes" id="UP000834106"/>
    </source>
</evidence>
<dbReference type="InterPro" id="IPR013103">
    <property type="entry name" value="RVT_2"/>
</dbReference>
<sequence>MSNSMKTISHFKTLSYSEPINDNLDYPPSFDFQLPVESDPETNRNIETSESNQPSPEPAAQPESLNDSYVPRRSERNKKTPTYLQDFICQQAALLTHSQKFEKEKGTMASGTPFPLCATISYHKLSKHHKVFASSILVHPEPKTYQEAAKIPEWCKAMKDEICALELNKTWTVIDLPSGKVPIGCRWVYKIKFNADGTIERHKATLVAKGYTQLEGVDYHETFSPVAKLVTVRTLIAVAAARGWYLHQFDVNNAFLHGNQEDEVYMEIPPRYSADQTSEPHNNETLKVCKLNKSLYGLKQASRQCYSKLSFFIIEQGFQQSKADYSLFTGSTGDSFTAILVYVDDIIIAGSNVKIINSLKDLLDAKFKIKDLGNLKYFLGIEVARSNKGIQICQRKYALDILSDSGTIGVTPAKIPFDQNAKLSKDEGEVFSDPASYRRLVGRLLYLTITRPDLSYSVHLLSRYMQAPRTTHMNAAHKILIKKAPGLGLFFSSTSDLQLKAYTDSDWGGCPDSRKSITSYCVFIRPSLISWKSKKQSIISRSSAEAEYRAMAATCCD</sequence>
<organism evidence="3 4">
    <name type="scientific">Fraxinus pennsylvanica</name>
    <dbReference type="NCBI Taxonomy" id="56036"/>
    <lineage>
        <taxon>Eukaryota</taxon>
        <taxon>Viridiplantae</taxon>
        <taxon>Streptophyta</taxon>
        <taxon>Embryophyta</taxon>
        <taxon>Tracheophyta</taxon>
        <taxon>Spermatophyta</taxon>
        <taxon>Magnoliopsida</taxon>
        <taxon>eudicotyledons</taxon>
        <taxon>Gunneridae</taxon>
        <taxon>Pentapetalae</taxon>
        <taxon>asterids</taxon>
        <taxon>lamiids</taxon>
        <taxon>Lamiales</taxon>
        <taxon>Oleaceae</taxon>
        <taxon>Oleeae</taxon>
        <taxon>Fraxinus</taxon>
    </lineage>
</organism>
<dbReference type="SUPFAM" id="SSF56672">
    <property type="entry name" value="DNA/RNA polymerases"/>
    <property type="match status" value="1"/>
</dbReference>
<gene>
    <name evidence="3" type="ORF">FPE_LOCUS7281</name>
</gene>
<feature type="domain" description="Reverse transcriptase Ty1/copia-type" evidence="2">
    <location>
        <begin position="168"/>
        <end position="417"/>
    </location>
</feature>
<evidence type="ECO:0000256" key="1">
    <source>
        <dbReference type="SAM" id="MobiDB-lite"/>
    </source>
</evidence>
<dbReference type="Pfam" id="PF07727">
    <property type="entry name" value="RVT_2"/>
    <property type="match status" value="1"/>
</dbReference>
<evidence type="ECO:0000313" key="3">
    <source>
        <dbReference type="EMBL" id="CAI9759851.1"/>
    </source>
</evidence>
<evidence type="ECO:0000259" key="2">
    <source>
        <dbReference type="Pfam" id="PF07727"/>
    </source>
</evidence>
<dbReference type="InterPro" id="IPR043502">
    <property type="entry name" value="DNA/RNA_pol_sf"/>
</dbReference>
<feature type="region of interest" description="Disordered" evidence="1">
    <location>
        <begin position="26"/>
        <end position="77"/>
    </location>
</feature>
<proteinExistence type="predicted"/>
<reference evidence="3" key="1">
    <citation type="submission" date="2023-05" db="EMBL/GenBank/DDBJ databases">
        <authorList>
            <person name="Huff M."/>
        </authorList>
    </citation>
    <scope>NUCLEOTIDE SEQUENCE</scope>
</reference>
<dbReference type="CDD" id="cd09272">
    <property type="entry name" value="RNase_HI_RT_Ty1"/>
    <property type="match status" value="1"/>
</dbReference>
<dbReference type="EMBL" id="OU503039">
    <property type="protein sequence ID" value="CAI9759851.1"/>
    <property type="molecule type" value="Genomic_DNA"/>
</dbReference>
<dbReference type="PANTHER" id="PTHR11439:SF470">
    <property type="entry name" value="CYSTEINE-RICH RLK (RECEPTOR-LIKE PROTEIN KINASE) 8"/>
    <property type="match status" value="1"/>
</dbReference>
<dbReference type="AlphaFoldDB" id="A0AAD2DQD8"/>
<name>A0AAD2DQD8_9LAMI</name>
<keyword evidence="4" id="KW-1185">Reference proteome</keyword>
<feature type="compositionally biased region" description="Polar residues" evidence="1">
    <location>
        <begin position="43"/>
        <end position="54"/>
    </location>
</feature>
<accession>A0AAD2DQD8</accession>
<dbReference type="PANTHER" id="PTHR11439">
    <property type="entry name" value="GAG-POL-RELATED RETROTRANSPOSON"/>
    <property type="match status" value="1"/>
</dbReference>
<protein>
    <recommendedName>
        <fullName evidence="2">Reverse transcriptase Ty1/copia-type domain-containing protein</fullName>
    </recommendedName>
</protein>